<reference evidence="2" key="1">
    <citation type="submission" date="2014-09" db="EMBL/GenBank/DDBJ databases">
        <authorList>
            <person name="Magalhaes I.L.F."/>
            <person name="Oliveira U."/>
            <person name="Santos F.R."/>
            <person name="Vidigal T.H.D.A."/>
            <person name="Brescovit A.D."/>
            <person name="Santos A.J."/>
        </authorList>
    </citation>
    <scope>NUCLEOTIDE SEQUENCE</scope>
    <source>
        <tissue evidence="2">Shoot tissue taken approximately 20 cm above the soil surface</tissue>
    </source>
</reference>
<feature type="region of interest" description="Disordered" evidence="1">
    <location>
        <begin position="30"/>
        <end position="67"/>
    </location>
</feature>
<name>A0A0A9DPF5_ARUDO</name>
<organism evidence="2">
    <name type="scientific">Arundo donax</name>
    <name type="common">Giant reed</name>
    <name type="synonym">Donax arundinaceus</name>
    <dbReference type="NCBI Taxonomy" id="35708"/>
    <lineage>
        <taxon>Eukaryota</taxon>
        <taxon>Viridiplantae</taxon>
        <taxon>Streptophyta</taxon>
        <taxon>Embryophyta</taxon>
        <taxon>Tracheophyta</taxon>
        <taxon>Spermatophyta</taxon>
        <taxon>Magnoliopsida</taxon>
        <taxon>Liliopsida</taxon>
        <taxon>Poales</taxon>
        <taxon>Poaceae</taxon>
        <taxon>PACMAD clade</taxon>
        <taxon>Arundinoideae</taxon>
        <taxon>Arundineae</taxon>
        <taxon>Arundo</taxon>
    </lineage>
</organism>
<feature type="compositionally biased region" description="Basic residues" evidence="1">
    <location>
        <begin position="41"/>
        <end position="51"/>
    </location>
</feature>
<evidence type="ECO:0000313" key="2">
    <source>
        <dbReference type="EMBL" id="JAD85622.1"/>
    </source>
</evidence>
<accession>A0A0A9DPF5</accession>
<protein>
    <submittedName>
        <fullName evidence="2">Uncharacterized protein</fullName>
    </submittedName>
</protein>
<dbReference type="EMBL" id="GBRH01212273">
    <property type="protein sequence ID" value="JAD85622.1"/>
    <property type="molecule type" value="Transcribed_RNA"/>
</dbReference>
<reference evidence="2" key="2">
    <citation type="journal article" date="2015" name="Data Brief">
        <title>Shoot transcriptome of the giant reed, Arundo donax.</title>
        <authorList>
            <person name="Barrero R.A."/>
            <person name="Guerrero F.D."/>
            <person name="Moolhuijzen P."/>
            <person name="Goolsby J.A."/>
            <person name="Tidwell J."/>
            <person name="Bellgard S.E."/>
            <person name="Bellgard M.I."/>
        </authorList>
    </citation>
    <scope>NUCLEOTIDE SEQUENCE</scope>
    <source>
        <tissue evidence="2">Shoot tissue taken approximately 20 cm above the soil surface</tissue>
    </source>
</reference>
<evidence type="ECO:0000256" key="1">
    <source>
        <dbReference type="SAM" id="MobiDB-lite"/>
    </source>
</evidence>
<dbReference type="AlphaFoldDB" id="A0A0A9DPF5"/>
<proteinExistence type="predicted"/>
<sequence length="136" mass="15695">MPILNYRAEDTNLAFLLYRAICKNSPQSCTTLTKWSPAAAGHRRVPPPRHRRDPEMPKPAGPADPEPVAEELLREHHLHPPVHVVQEHVGVPLAAARARQGRRRPYRRHPPRRRREVPLGCVHHDHVPLRLVQLRR</sequence>